<comment type="caution">
    <text evidence="4">The sequence shown here is derived from an EMBL/GenBank/DDBJ whole genome shotgun (WGS) entry which is preliminary data.</text>
</comment>
<evidence type="ECO:0000313" key="5">
    <source>
        <dbReference type="Proteomes" id="UP000249299"/>
    </source>
</evidence>
<keyword evidence="1" id="KW-0413">Isomerase</keyword>
<dbReference type="GO" id="GO:0004602">
    <property type="term" value="F:glutathione peroxidase activity"/>
    <property type="evidence" value="ECO:0007669"/>
    <property type="project" value="TreeGrafter"/>
</dbReference>
<evidence type="ECO:0000313" key="4">
    <source>
        <dbReference type="EMBL" id="RAI26816.1"/>
    </source>
</evidence>
<dbReference type="RefSeq" id="WP_111434664.1">
    <property type="nucleotide sequence ID" value="NZ_JACIGG010000001.1"/>
</dbReference>
<evidence type="ECO:0000256" key="1">
    <source>
        <dbReference type="PIRNR" id="PIRNR006386"/>
    </source>
</evidence>
<dbReference type="Proteomes" id="UP000249299">
    <property type="component" value="Unassembled WGS sequence"/>
</dbReference>
<feature type="active site" description="Nucleophile" evidence="2">
    <location>
        <position position="15"/>
    </location>
</feature>
<dbReference type="OrthoDB" id="5244108at2"/>
<dbReference type="EMBL" id="NPEV01000025">
    <property type="protein sequence ID" value="RAI26816.1"/>
    <property type="molecule type" value="Genomic_DNA"/>
</dbReference>
<accession>A0A327JMK1</accession>
<dbReference type="EC" id="5.99.1.4" evidence="1"/>
<evidence type="ECO:0000259" key="3">
    <source>
        <dbReference type="Pfam" id="PF01323"/>
    </source>
</evidence>
<dbReference type="AlphaFoldDB" id="A0A327JMK1"/>
<dbReference type="SUPFAM" id="SSF52833">
    <property type="entry name" value="Thioredoxin-like"/>
    <property type="match status" value="1"/>
</dbReference>
<name>A0A327JMK1_9HYPH</name>
<dbReference type="PIRSF" id="PIRSF006386">
    <property type="entry name" value="HCCAis_GSTk"/>
    <property type="match status" value="1"/>
</dbReference>
<dbReference type="PANTHER" id="PTHR42943:SF2">
    <property type="entry name" value="GLUTATHIONE S-TRANSFERASE KAPPA 1"/>
    <property type="match status" value="1"/>
</dbReference>
<proteinExistence type="inferred from homology"/>
<dbReference type="GO" id="GO:0004364">
    <property type="term" value="F:glutathione transferase activity"/>
    <property type="evidence" value="ECO:0007669"/>
    <property type="project" value="TreeGrafter"/>
</dbReference>
<comment type="similarity">
    <text evidence="1">Belongs to the GST superfamily. NadH family.</text>
</comment>
<dbReference type="InterPro" id="IPR001853">
    <property type="entry name" value="DSBA-like_thioredoxin_dom"/>
</dbReference>
<comment type="catalytic activity">
    <reaction evidence="1">
        <text>2-hydroxychromene-2-carboxylate = (3E)-4-(2-hydroxyphenyl)-2-oxobut-3-enoate</text>
        <dbReference type="Rhea" id="RHEA:27401"/>
        <dbReference type="ChEBI" id="CHEBI:59350"/>
        <dbReference type="ChEBI" id="CHEBI:59353"/>
        <dbReference type="EC" id="5.99.1.4"/>
    </reaction>
</comment>
<keyword evidence="5" id="KW-1185">Reference proteome</keyword>
<dbReference type="Pfam" id="PF01323">
    <property type="entry name" value="DSBA"/>
    <property type="match status" value="1"/>
</dbReference>
<dbReference type="InterPro" id="IPR036249">
    <property type="entry name" value="Thioredoxin-like_sf"/>
</dbReference>
<protein>
    <recommendedName>
        <fullName evidence="1">2-hydroxychromene-2-carboxylate isomerase</fullName>
        <ecNumber evidence="1">5.99.1.4</ecNumber>
    </recommendedName>
</protein>
<dbReference type="GO" id="GO:0006749">
    <property type="term" value="P:glutathione metabolic process"/>
    <property type="evidence" value="ECO:0007669"/>
    <property type="project" value="TreeGrafter"/>
</dbReference>
<dbReference type="PANTHER" id="PTHR42943">
    <property type="entry name" value="GLUTATHIONE S-TRANSFERASE KAPPA"/>
    <property type="match status" value="1"/>
</dbReference>
<reference evidence="4 5" key="1">
    <citation type="submission" date="2017-07" db="EMBL/GenBank/DDBJ databases">
        <title>Draft Genome Sequences of Select Purple Nonsulfur Bacteria.</title>
        <authorList>
            <person name="Lasarre B."/>
            <person name="Mckinlay J.B."/>
        </authorList>
    </citation>
    <scope>NUCLEOTIDE SEQUENCE [LARGE SCALE GENOMIC DNA]</scope>
    <source>
        <strain evidence="4 5">DSM 11290</strain>
    </source>
</reference>
<dbReference type="InterPro" id="IPR051924">
    <property type="entry name" value="GST_Kappa/NadH"/>
</dbReference>
<dbReference type="InterPro" id="IPR014440">
    <property type="entry name" value="HCCAis_GSTk"/>
</dbReference>
<dbReference type="GO" id="GO:0018845">
    <property type="term" value="F:2-hydroxychromene-2-carboxylate isomerase activity"/>
    <property type="evidence" value="ECO:0007669"/>
    <property type="project" value="UniProtKB-UniRule"/>
</dbReference>
<gene>
    <name evidence="4" type="ORF">CH339_12290</name>
</gene>
<feature type="domain" description="DSBA-like thioredoxin" evidence="3">
    <location>
        <begin position="8"/>
        <end position="189"/>
    </location>
</feature>
<dbReference type="Gene3D" id="3.40.30.10">
    <property type="entry name" value="Glutaredoxin"/>
    <property type="match status" value="1"/>
</dbReference>
<organism evidence="4 5">
    <name type="scientific">Rhodobium orientis</name>
    <dbReference type="NCBI Taxonomy" id="34017"/>
    <lineage>
        <taxon>Bacteria</taxon>
        <taxon>Pseudomonadati</taxon>
        <taxon>Pseudomonadota</taxon>
        <taxon>Alphaproteobacteria</taxon>
        <taxon>Hyphomicrobiales</taxon>
        <taxon>Rhodobiaceae</taxon>
        <taxon>Rhodobium</taxon>
    </lineage>
</organism>
<evidence type="ECO:0000256" key="2">
    <source>
        <dbReference type="PIRSR" id="PIRSR006386-1"/>
    </source>
</evidence>
<sequence length="197" mass="22454">MSEPADLLFFFNFRSPYCYLVTKSVWDIFEDYRVTLRWKPLGGWNGRSDPDRAKVKIPLVRQDVGRWAKKLGIPYTPPPITTDPTRAGAASLLAEKEGRLRDYVVEVMRIEWAEGQDIGDPDVLRDVARRIGMDPEAVITASEDADNLAMLEKNAAEAKERGVFGVPTFITGDAIFWGNDRLDFLRDHLREARLRNI</sequence>